<protein>
    <submittedName>
        <fullName evidence="2">Uncharacterized protein</fullName>
    </submittedName>
</protein>
<reference evidence="2" key="1">
    <citation type="submission" date="2020-11" db="EMBL/GenBank/DDBJ databases">
        <title>Chlorella ohadii genome sequencing and assembly.</title>
        <authorList>
            <person name="Murik O."/>
            <person name="Treves H."/>
            <person name="Kedem I."/>
            <person name="Shotland Y."/>
            <person name="Kaplan A."/>
        </authorList>
    </citation>
    <scope>NUCLEOTIDE SEQUENCE</scope>
    <source>
        <strain evidence="2">1</strain>
    </source>
</reference>
<evidence type="ECO:0000313" key="3">
    <source>
        <dbReference type="Proteomes" id="UP001205105"/>
    </source>
</evidence>
<feature type="compositionally biased region" description="Low complexity" evidence="1">
    <location>
        <begin position="39"/>
        <end position="48"/>
    </location>
</feature>
<keyword evidence="3" id="KW-1185">Reference proteome</keyword>
<organism evidence="2 3">
    <name type="scientific">Chlorella ohadii</name>
    <dbReference type="NCBI Taxonomy" id="2649997"/>
    <lineage>
        <taxon>Eukaryota</taxon>
        <taxon>Viridiplantae</taxon>
        <taxon>Chlorophyta</taxon>
        <taxon>core chlorophytes</taxon>
        <taxon>Trebouxiophyceae</taxon>
        <taxon>Chlorellales</taxon>
        <taxon>Chlorellaceae</taxon>
        <taxon>Chlorella clade</taxon>
        <taxon>Chlorella</taxon>
    </lineage>
</organism>
<name>A0AAD5H5F1_9CHLO</name>
<proteinExistence type="predicted"/>
<evidence type="ECO:0000256" key="1">
    <source>
        <dbReference type="SAM" id="MobiDB-lite"/>
    </source>
</evidence>
<feature type="region of interest" description="Disordered" evidence="1">
    <location>
        <begin position="27"/>
        <end position="85"/>
    </location>
</feature>
<comment type="caution">
    <text evidence="2">The sequence shown here is derived from an EMBL/GenBank/DDBJ whole genome shotgun (WGS) entry which is preliminary data.</text>
</comment>
<sequence length="85" mass="8748">MTRVPLESPLVWVAFATAAWEAGKEVLGSAKKRAERSSGEAAAGSSGSPLSRTASATLAPVTPRVPQEMARSKPQASSSSPAILR</sequence>
<evidence type="ECO:0000313" key="2">
    <source>
        <dbReference type="EMBL" id="KAI7844536.1"/>
    </source>
</evidence>
<dbReference type="Proteomes" id="UP001205105">
    <property type="component" value="Unassembled WGS sequence"/>
</dbReference>
<feature type="compositionally biased region" description="Polar residues" evidence="1">
    <location>
        <begin position="74"/>
        <end position="85"/>
    </location>
</feature>
<dbReference type="EMBL" id="JADXDR010000027">
    <property type="protein sequence ID" value="KAI7844536.1"/>
    <property type="molecule type" value="Genomic_DNA"/>
</dbReference>
<dbReference type="AlphaFoldDB" id="A0AAD5H5F1"/>
<accession>A0AAD5H5F1</accession>
<gene>
    <name evidence="2" type="ORF">COHA_001894</name>
</gene>